<reference evidence="4 6" key="1">
    <citation type="journal article" date="2009" name="PLoS Biol.">
        <title>Lineage-specific biology revealed by a finished genome assembly of the mouse.</title>
        <authorList>
            <consortium name="Mouse Genome Sequencing Consortium"/>
            <person name="Church D.M."/>
            <person name="Goodstadt L."/>
            <person name="Hillier L.W."/>
            <person name="Zody M.C."/>
            <person name="Goldstein S."/>
            <person name="She X."/>
            <person name="Bult C.J."/>
            <person name="Agarwala R."/>
            <person name="Cherry J.L."/>
            <person name="DiCuccio M."/>
            <person name="Hlavina W."/>
            <person name="Kapustin Y."/>
            <person name="Meric P."/>
            <person name="Maglott D."/>
            <person name="Birtle Z."/>
            <person name="Marques A.C."/>
            <person name="Graves T."/>
            <person name="Zhou S."/>
            <person name="Teague B."/>
            <person name="Potamousis K."/>
            <person name="Churas C."/>
            <person name="Place M."/>
            <person name="Herschleb J."/>
            <person name="Runnheim R."/>
            <person name="Forrest D."/>
            <person name="Amos-Landgraf J."/>
            <person name="Schwartz D.C."/>
            <person name="Cheng Z."/>
            <person name="Lindblad-Toh K."/>
            <person name="Eichler E.E."/>
            <person name="Ponting C.P."/>
        </authorList>
    </citation>
    <scope>NUCLEOTIDE SEQUENCE [LARGE SCALE GENOMIC DNA]</scope>
    <source>
        <strain evidence="4 6">C57BL/6J</strain>
    </source>
</reference>
<evidence type="ECO:0007829" key="8">
    <source>
        <dbReference type="ProteomicsDB" id="V9GXS4"/>
    </source>
</evidence>
<sequence length="141" mass="15779">VASLIGADPREIIFTSGATESNNIAIKGVARFYRSRKKHLVTTQTEHKCVLDSCRSLEAEGPTCAEMEELEEGSRFKDCFSVNHYSSCSAELAPLGTGINKLYFNLFCGFERHLFVSTSAEEHQVVLKSCFLWGLIFFPLF</sequence>
<feature type="non-terminal residue" evidence="4">
    <location>
        <position position="1"/>
    </location>
</feature>
<reference evidence="4" key="4">
    <citation type="submission" date="2025-08" db="UniProtKB">
        <authorList>
            <consortium name="Ensembl"/>
        </authorList>
    </citation>
    <scope>IDENTIFICATION</scope>
    <source>
        <strain evidence="4">C57BL/6J</strain>
    </source>
</reference>
<dbReference type="MGI" id="MGI:1316706">
    <property type="gene designation" value="Nfs1"/>
</dbReference>
<dbReference type="Gene3D" id="3.40.640.10">
    <property type="entry name" value="Type I PLP-dependent aspartate aminotransferase-like (Major domain)"/>
    <property type="match status" value="1"/>
</dbReference>
<evidence type="ECO:0000313" key="4">
    <source>
        <dbReference type="Ensembl" id="ENSMUSP00000139294.2"/>
    </source>
</evidence>
<dbReference type="SUPFAM" id="SSF53383">
    <property type="entry name" value="PLP-dependent transferases"/>
    <property type="match status" value="1"/>
</dbReference>
<dbReference type="PANTHER" id="PTHR11601">
    <property type="entry name" value="CYSTEINE DESULFURYLASE FAMILY MEMBER"/>
    <property type="match status" value="1"/>
</dbReference>
<accession>V9GXS4</accession>
<dbReference type="jPOST" id="V9GXS4"/>
<dbReference type="AGR" id="MGI:1316706"/>
<evidence type="ECO:0007829" key="9">
    <source>
        <dbReference type="PubMed" id="21183079"/>
    </source>
</evidence>
<dbReference type="ExpressionAtlas" id="V9GXS4">
    <property type="expression patterns" value="baseline and differential"/>
</dbReference>
<evidence type="ECO:0000259" key="3">
    <source>
        <dbReference type="Pfam" id="PF00266"/>
    </source>
</evidence>
<dbReference type="AlphaFoldDB" id="V9GXS4"/>
<evidence type="ECO:0000313" key="5">
    <source>
        <dbReference type="MGI" id="MGI:1316706"/>
    </source>
</evidence>
<comment type="similarity">
    <text evidence="2">Belongs to the class-V pyridoxal-phosphate-dependent aminotransferase family. NifS/IscS subfamily.</text>
</comment>
<feature type="domain" description="Aminotransferase class V" evidence="3">
    <location>
        <begin position="1"/>
        <end position="73"/>
    </location>
</feature>
<reference evidence="9" key="2">
    <citation type="journal article" date="2010" name="Cell">
        <title>A tissue-specific atlas of mouse protein phosphorylation and expression.</title>
        <authorList>
            <person name="Huttlin E.L."/>
            <person name="Jedrychowski M.P."/>
            <person name="Elias J.E."/>
            <person name="Goswami T."/>
            <person name="Rad R."/>
            <person name="Beausoleil S.A."/>
            <person name="Villen J."/>
            <person name="Haas W."/>
            <person name="Sowa M.E."/>
            <person name="Gygi S.P."/>
        </authorList>
    </citation>
    <scope>IDENTIFICATION BY MASS SPECTROMETRY [LARGE SCALE ANALYSIS]</scope>
</reference>
<dbReference type="Pfam" id="PF00266">
    <property type="entry name" value="Aminotran_5"/>
    <property type="match status" value="1"/>
</dbReference>
<dbReference type="HOGENOM" id="CLU_1829798_0_0_1"/>
<dbReference type="PANTHER" id="PTHR11601:SF34">
    <property type="entry name" value="CYSTEINE DESULFURASE"/>
    <property type="match status" value="1"/>
</dbReference>
<proteinExistence type="evidence at protein level"/>
<organism evidence="4 6">
    <name type="scientific">Mus musculus</name>
    <name type="common">Mouse</name>
    <dbReference type="NCBI Taxonomy" id="10090"/>
    <lineage>
        <taxon>Eukaryota</taxon>
        <taxon>Metazoa</taxon>
        <taxon>Chordata</taxon>
        <taxon>Craniata</taxon>
        <taxon>Vertebrata</taxon>
        <taxon>Euteleostomi</taxon>
        <taxon>Mammalia</taxon>
        <taxon>Eutheria</taxon>
        <taxon>Euarchontoglires</taxon>
        <taxon>Glires</taxon>
        <taxon>Rodentia</taxon>
        <taxon>Myomorpha</taxon>
        <taxon>Muroidea</taxon>
        <taxon>Muridae</taxon>
        <taxon>Murinae</taxon>
        <taxon>Mus</taxon>
        <taxon>Mus</taxon>
    </lineage>
</organism>
<dbReference type="InterPro" id="IPR000192">
    <property type="entry name" value="Aminotrans_V_dom"/>
</dbReference>
<dbReference type="Antibodypedia" id="35035">
    <property type="antibodies" value="234 antibodies from 26 providers"/>
</dbReference>
<reference evidence="4 6" key="3">
    <citation type="journal article" date="2011" name="PLoS Biol.">
        <title>Modernizing reference genome assemblies.</title>
        <authorList>
            <person name="Church D.M."/>
            <person name="Schneider V.A."/>
            <person name="Graves T."/>
            <person name="Auger K."/>
            <person name="Cunningham F."/>
            <person name="Bouk N."/>
            <person name="Chen H.C."/>
            <person name="Agarwala R."/>
            <person name="McLaren W.M."/>
            <person name="Ritchie G.R."/>
            <person name="Albracht D."/>
            <person name="Kremitzki M."/>
            <person name="Rock S."/>
            <person name="Kotkiewicz H."/>
            <person name="Kremitzki C."/>
            <person name="Wollam A."/>
            <person name="Trani L."/>
            <person name="Fulton L."/>
            <person name="Fulton R."/>
            <person name="Matthews L."/>
            <person name="Whitehead S."/>
            <person name="Chow W."/>
            <person name="Torrance J."/>
            <person name="Dunn M."/>
            <person name="Harden G."/>
            <person name="Threadgold G."/>
            <person name="Wood J."/>
            <person name="Collins J."/>
            <person name="Heath P."/>
            <person name="Griffiths G."/>
            <person name="Pelan S."/>
            <person name="Grafham D."/>
            <person name="Eichler E.E."/>
            <person name="Weinstock G."/>
            <person name="Mardis E.R."/>
            <person name="Wilson R.K."/>
            <person name="Howe K."/>
            <person name="Flicek P."/>
            <person name="Hubbard T."/>
        </authorList>
    </citation>
    <scope>NUCLEOTIDE SEQUENCE [LARGE SCALE GENOMIC DNA]</scope>
    <source>
        <strain evidence="4 6">C57BL/6J</strain>
    </source>
</reference>
<dbReference type="GeneTree" id="ENSGT00940000155740"/>
<dbReference type="VEuPathDB" id="HostDB:ENSMUSG00000027618"/>
<name>V9GXS4_MOUSE</name>
<dbReference type="Proteomes" id="UP000000589">
    <property type="component" value="Chromosome 2"/>
</dbReference>
<protein>
    <submittedName>
        <fullName evidence="4">Nitrogen fixation gene 1 (S. cerevisiae)</fullName>
    </submittedName>
</protein>
<keyword evidence="7 8" id="KW-1267">Proteomics identification</keyword>
<evidence type="ECO:0000313" key="6">
    <source>
        <dbReference type="Proteomes" id="UP000000589"/>
    </source>
</evidence>
<dbReference type="ProteomicsDB" id="353543"/>
<evidence type="ECO:0000256" key="2">
    <source>
        <dbReference type="ARBA" id="ARBA00006490"/>
    </source>
</evidence>
<dbReference type="SMR" id="V9GXS4"/>
<dbReference type="Ensembl" id="ENSMUST00000184469.2">
    <property type="protein sequence ID" value="ENSMUSP00000139294.2"/>
    <property type="gene ID" value="ENSMUSG00000027618.18"/>
</dbReference>
<dbReference type="Bgee" id="ENSMUSG00000027618">
    <property type="expression patterns" value="Expressed in right kidney and 269 other cell types or tissues"/>
</dbReference>
<dbReference type="PeptideAtlas" id="V9GXS4"/>
<reference evidence="4" key="5">
    <citation type="submission" date="2025-09" db="UniProtKB">
        <authorList>
            <consortium name="Ensembl"/>
        </authorList>
    </citation>
    <scope>IDENTIFICATION</scope>
    <source>
        <strain evidence="4">C57BL/6J</strain>
    </source>
</reference>
<evidence type="ECO:0007829" key="7">
    <source>
        <dbReference type="PeptideAtlas" id="V9GXS4"/>
    </source>
</evidence>
<keyword evidence="6" id="KW-1185">Reference proteome</keyword>
<dbReference type="InterPro" id="IPR015421">
    <property type="entry name" value="PyrdxlP-dep_Trfase_major"/>
</dbReference>
<gene>
    <name evidence="4 5" type="primary">Nfs1</name>
</gene>
<evidence type="ECO:0000256" key="1">
    <source>
        <dbReference type="ARBA" id="ARBA00001933"/>
    </source>
</evidence>
<dbReference type="InterPro" id="IPR015424">
    <property type="entry name" value="PyrdxlP-dep_Trfase"/>
</dbReference>
<comment type="cofactor">
    <cofactor evidence="1">
        <name>pyridoxal 5'-phosphate</name>
        <dbReference type="ChEBI" id="CHEBI:597326"/>
    </cofactor>
</comment>